<dbReference type="Gene3D" id="3.40.630.10">
    <property type="entry name" value="Zn peptidases"/>
    <property type="match status" value="1"/>
</dbReference>
<dbReference type="PhylomeDB" id="Q978N0"/>
<gene>
    <name evidence="3" type="ORF">TVG1433041</name>
</gene>
<evidence type="ECO:0000256" key="1">
    <source>
        <dbReference type="PIRNR" id="PIRNR037226"/>
    </source>
</evidence>
<dbReference type="PANTHER" id="PTHR30575">
    <property type="entry name" value="PEPTIDASE M20"/>
    <property type="match status" value="1"/>
</dbReference>
<reference evidence="3 4" key="1">
    <citation type="journal article" date="1999" name="Proc. Jpn. Acad.">
        <title>Determination of the complete genomic DNA sequence of Thermoplasma volvanium GSS1.</title>
        <authorList>
            <person name="Kawashima T."/>
            <person name="Yamamoto Y."/>
            <person name="Aramaki H."/>
            <person name="Nunoshiba T."/>
            <person name="Kawamoto T."/>
            <person name="Watanabe K."/>
            <person name="Yamazaki M."/>
            <person name="Kanehori K."/>
            <person name="Amano N."/>
            <person name="Ohya Y."/>
            <person name="Makino K."/>
            <person name="Suzuki M."/>
        </authorList>
    </citation>
    <scope>NUCLEOTIDE SEQUENCE [LARGE SCALE GENOMIC DNA]</scope>
    <source>
        <strain evidence="4">ATCC 51530 / DSM 4299 / JCM 9571 / NBRC 15438 / GSS1</strain>
    </source>
</reference>
<dbReference type="GO" id="GO:0005737">
    <property type="term" value="C:cytoplasm"/>
    <property type="evidence" value="ECO:0007669"/>
    <property type="project" value="TreeGrafter"/>
</dbReference>
<organism evidence="3 4">
    <name type="scientific">Thermoplasma volcanium (strain ATCC 51530 / DSM 4299 / JCM 9571 / NBRC 15438 / GSS1)</name>
    <dbReference type="NCBI Taxonomy" id="273116"/>
    <lineage>
        <taxon>Archaea</taxon>
        <taxon>Methanobacteriati</taxon>
        <taxon>Thermoplasmatota</taxon>
        <taxon>Thermoplasmata</taxon>
        <taxon>Thermoplasmatales</taxon>
        <taxon>Thermoplasmataceae</taxon>
        <taxon>Thermoplasma</taxon>
    </lineage>
</organism>
<dbReference type="STRING" id="273116.gene:9382193"/>
<evidence type="ECO:0000313" key="3">
    <source>
        <dbReference type="EMBL" id="BAB60527.1"/>
    </source>
</evidence>
<dbReference type="HOGENOM" id="CLU_031812_1_0_2"/>
<dbReference type="EMBL" id="BA000011">
    <property type="protein sequence ID" value="BAB60527.1"/>
    <property type="molecule type" value="Genomic_DNA"/>
</dbReference>
<dbReference type="InterPro" id="IPR052030">
    <property type="entry name" value="Peptidase_M20/M20A_hydrolases"/>
</dbReference>
<name>Q978N0_THEVO</name>
<sequence>MAMTTEFANEITDVAKAIYEYAELGSSEYKSSSYLVEAFKRHGFQVDFPYLGMKTAFKARYFNGKPMVGLLAEYDALPNGHSCGHDLIAAWAFGTAIRLKDEFGISVTVFGTPSEEGIGEYAGSKAKFAQSGAFSDVDYVIGMHPDDRWAVGSTSLADLTIEAQFIGKSSHLLSPDYGINALDPLVESYVALSNFRRSVPNSKYPVIGMIVKEGGRASNVIPDKASMEIDIRAKKKADLAGFVDQIERILKMEGEMHYCKLNINEVTPIYDEYKSNRVIDSLLEEECQKHAVNPFNVDRSGEEPMGSTDEANVSQVIPTGHLDVKIVDPGIPAHTDEFRIAADPSRSGKTLLKAIDITVETIKTIWQDKKFMNKIKEEFKK</sequence>
<comment type="similarity">
    <text evidence="1">Belongs to the peptidase M20A family.</text>
</comment>
<accession>Q978N0</accession>
<evidence type="ECO:0000259" key="2">
    <source>
        <dbReference type="Pfam" id="PF07687"/>
    </source>
</evidence>
<dbReference type="NCBIfam" id="TIGR01891">
    <property type="entry name" value="amidohydrolases"/>
    <property type="match status" value="1"/>
</dbReference>
<dbReference type="DNASU" id="1442076"/>
<dbReference type="GO" id="GO:0016805">
    <property type="term" value="F:dipeptidase activity"/>
    <property type="evidence" value="ECO:0007669"/>
    <property type="project" value="InterPro"/>
</dbReference>
<dbReference type="GO" id="GO:0046657">
    <property type="term" value="P:folic acid catabolic process"/>
    <property type="evidence" value="ECO:0007669"/>
    <property type="project" value="TreeGrafter"/>
</dbReference>
<dbReference type="PIRSF" id="PIRSF037226">
    <property type="entry name" value="Amidohydrolase_ACY1L2_prd"/>
    <property type="match status" value="1"/>
</dbReference>
<keyword evidence="4" id="KW-1185">Reference proteome</keyword>
<dbReference type="Pfam" id="PF07687">
    <property type="entry name" value="M20_dimer"/>
    <property type="match status" value="1"/>
</dbReference>
<dbReference type="InterPro" id="IPR017144">
    <property type="entry name" value="Xaa-Arg_dipeptidase"/>
</dbReference>
<dbReference type="SUPFAM" id="SSF55031">
    <property type="entry name" value="Bacterial exopeptidase dimerisation domain"/>
    <property type="match status" value="1"/>
</dbReference>
<keyword evidence="3" id="KW-0378">Hydrolase</keyword>
<reference evidence="3 4" key="2">
    <citation type="journal article" date="2000" name="Proc. Natl. Acad. Sci. U.S.A.">
        <title>Archaeal adaptation to higher temperatures revealed by genomic sequence of Thermoplasma volcanium.</title>
        <authorList>
            <person name="Kawashima T."/>
            <person name="Amano N."/>
            <person name="Koike H."/>
            <person name="Makino S."/>
            <person name="Higuchi S."/>
            <person name="Kawashima-Ohya Y."/>
            <person name="Watanabe K."/>
            <person name="Yamazaki M."/>
            <person name="Kanehori K."/>
            <person name="Kawamoto T."/>
            <person name="Nunoshiba T."/>
            <person name="Yamamoto Y."/>
            <person name="Aramaki H."/>
            <person name="Makino K."/>
            <person name="Suzuki M."/>
        </authorList>
    </citation>
    <scope>NUCLEOTIDE SEQUENCE [LARGE SCALE GENOMIC DNA]</scope>
    <source>
        <strain evidence="4">ATCC 51530 / DSM 4299 / JCM 9571 / NBRC 15438 / GSS1</strain>
    </source>
</reference>
<dbReference type="GO" id="GO:0071713">
    <property type="term" value="F:para-aminobenzoyl-glutamate hydrolase activity"/>
    <property type="evidence" value="ECO:0007669"/>
    <property type="project" value="TreeGrafter"/>
</dbReference>
<evidence type="ECO:0000313" key="4">
    <source>
        <dbReference type="Proteomes" id="UP000001017"/>
    </source>
</evidence>
<dbReference type="SUPFAM" id="SSF53187">
    <property type="entry name" value="Zn-dependent exopeptidases"/>
    <property type="match status" value="1"/>
</dbReference>
<dbReference type="KEGG" id="tvo:TVG1433041"/>
<feature type="domain" description="Peptidase M20 dimerisation" evidence="2">
    <location>
        <begin position="159"/>
        <end position="252"/>
    </location>
</feature>
<dbReference type="PaxDb" id="273116-14325624"/>
<dbReference type="PANTHER" id="PTHR30575:SF0">
    <property type="entry name" value="XAA-ARG DIPEPTIDASE"/>
    <property type="match status" value="1"/>
</dbReference>
<dbReference type="Gene3D" id="3.30.70.360">
    <property type="match status" value="1"/>
</dbReference>
<dbReference type="eggNOG" id="arCOG01108">
    <property type="taxonomic scope" value="Archaea"/>
</dbReference>
<dbReference type="InterPro" id="IPR017439">
    <property type="entry name" value="Amidohydrolase"/>
</dbReference>
<protein>
    <recommendedName>
        <fullName evidence="1">Peptidase M20 domain-containing protein 2</fullName>
    </recommendedName>
</protein>
<dbReference type="InterPro" id="IPR011650">
    <property type="entry name" value="Peptidase_M20_dimer"/>
</dbReference>
<dbReference type="AlphaFoldDB" id="Q978N0"/>
<dbReference type="InterPro" id="IPR036264">
    <property type="entry name" value="Bact_exopeptidase_dim_dom"/>
</dbReference>
<proteinExistence type="inferred from homology"/>
<dbReference type="Proteomes" id="UP000001017">
    <property type="component" value="Chromosome"/>
</dbReference>